<dbReference type="GO" id="GO:0046872">
    <property type="term" value="F:metal ion binding"/>
    <property type="evidence" value="ECO:0007669"/>
    <property type="project" value="UniProtKB-KW"/>
</dbReference>
<evidence type="ECO:0000256" key="8">
    <source>
        <dbReference type="HAMAP-Rule" id="MF_00206"/>
    </source>
</evidence>
<comment type="similarity">
    <text evidence="8">Belongs to the radical SAM superfamily. Lipoyl synthase family.</text>
</comment>
<feature type="domain" description="Radical SAM core" evidence="9">
    <location>
        <begin position="72"/>
        <end position="289"/>
    </location>
</feature>
<evidence type="ECO:0000256" key="6">
    <source>
        <dbReference type="ARBA" id="ARBA00023014"/>
    </source>
</evidence>
<feature type="binding site" evidence="8">
    <location>
        <position position="71"/>
    </location>
    <ligand>
        <name>[4Fe-4S] cluster</name>
        <dbReference type="ChEBI" id="CHEBI:49883"/>
        <label>1</label>
    </ligand>
</feature>
<dbReference type="GO" id="GO:0051539">
    <property type="term" value="F:4 iron, 4 sulfur cluster binding"/>
    <property type="evidence" value="ECO:0007669"/>
    <property type="project" value="UniProtKB-UniRule"/>
</dbReference>
<dbReference type="InterPro" id="IPR058240">
    <property type="entry name" value="rSAM_sf"/>
</dbReference>
<name>A0A5I3EM05_SALET</name>
<evidence type="ECO:0000313" key="12">
    <source>
        <dbReference type="EMBL" id="EDA8246602.1"/>
    </source>
</evidence>
<reference evidence="12" key="1">
    <citation type="submission" date="2018-07" db="EMBL/GenBank/DDBJ databases">
        <authorList>
            <person name="Ashton P.M."/>
            <person name="Dallman T."/>
            <person name="Nair S."/>
            <person name="De Pinna E."/>
            <person name="Peters T."/>
            <person name="Grant K."/>
        </authorList>
    </citation>
    <scope>NUCLEOTIDE SEQUENCE</scope>
    <source>
        <strain evidence="12">186598</strain>
        <strain evidence="10">196404</strain>
        <strain evidence="11">623457</strain>
    </source>
</reference>
<dbReference type="GO" id="GO:0009249">
    <property type="term" value="P:protein lipoylation"/>
    <property type="evidence" value="ECO:0007669"/>
    <property type="project" value="UniProtKB-UniRule"/>
</dbReference>
<dbReference type="PANTHER" id="PTHR10949">
    <property type="entry name" value="LIPOYL SYNTHASE"/>
    <property type="match status" value="1"/>
</dbReference>
<feature type="binding site" evidence="8">
    <location>
        <position position="93"/>
    </location>
    <ligand>
        <name>[4Fe-4S] cluster</name>
        <dbReference type="ChEBI" id="CHEBI:49883"/>
        <label>2</label>
        <note>4Fe-4S-S-AdoMet</note>
    </ligand>
</feature>
<evidence type="ECO:0000259" key="9">
    <source>
        <dbReference type="PROSITE" id="PS51918"/>
    </source>
</evidence>
<keyword evidence="8" id="KW-0963">Cytoplasm</keyword>
<keyword evidence="2 8" id="KW-0808">Transferase</keyword>
<proteinExistence type="inferred from homology"/>
<dbReference type="SFLD" id="SFLDG01058">
    <property type="entry name" value="lipoyl_synthase_like"/>
    <property type="match status" value="1"/>
</dbReference>
<evidence type="ECO:0000256" key="5">
    <source>
        <dbReference type="ARBA" id="ARBA00023004"/>
    </source>
</evidence>
<evidence type="ECO:0000256" key="4">
    <source>
        <dbReference type="ARBA" id="ARBA00022723"/>
    </source>
</evidence>
<keyword evidence="5 8" id="KW-0408">Iron</keyword>
<comment type="caution">
    <text evidence="12">The sequence shown here is derived from an EMBL/GenBank/DDBJ whole genome shotgun (WGS) entry which is preliminary data.</text>
</comment>
<gene>
    <name evidence="8 12" type="primary">lipA</name>
    <name evidence="12" type="ORF">A4I94_19550</name>
    <name evidence="10" type="ORF">DPY77_23120</name>
    <name evidence="11" type="ORF">EBC19_21080</name>
</gene>
<evidence type="ECO:0000313" key="11">
    <source>
        <dbReference type="EMBL" id="EBZ4207852.1"/>
    </source>
</evidence>
<dbReference type="AlphaFoldDB" id="A0A5I3EM05"/>
<evidence type="ECO:0000256" key="1">
    <source>
        <dbReference type="ARBA" id="ARBA00022485"/>
    </source>
</evidence>
<dbReference type="EMBL" id="AALLJB010000053">
    <property type="protein sequence ID" value="EDA8246602.1"/>
    <property type="molecule type" value="Genomic_DNA"/>
</dbReference>
<dbReference type="PANTHER" id="PTHR10949:SF0">
    <property type="entry name" value="LIPOYL SYNTHASE, MITOCHONDRIAL"/>
    <property type="match status" value="1"/>
</dbReference>
<dbReference type="SFLD" id="SFLDS00029">
    <property type="entry name" value="Radical_SAM"/>
    <property type="match status" value="1"/>
</dbReference>
<dbReference type="GO" id="GO:0016992">
    <property type="term" value="F:lipoate synthase activity"/>
    <property type="evidence" value="ECO:0007669"/>
    <property type="project" value="UniProtKB-UniRule"/>
</dbReference>
<evidence type="ECO:0000313" key="10">
    <source>
        <dbReference type="EMBL" id="EBW5674042.1"/>
    </source>
</evidence>
<keyword evidence="6 8" id="KW-0411">Iron-sulfur</keyword>
<dbReference type="SFLD" id="SFLDF00271">
    <property type="entry name" value="lipoyl_synthase"/>
    <property type="match status" value="1"/>
</dbReference>
<dbReference type="InterPro" id="IPR006638">
    <property type="entry name" value="Elp3/MiaA/NifB-like_rSAM"/>
</dbReference>
<dbReference type="SUPFAM" id="SSF102114">
    <property type="entry name" value="Radical SAM enzymes"/>
    <property type="match status" value="1"/>
</dbReference>
<dbReference type="PROSITE" id="PS51918">
    <property type="entry name" value="RADICAL_SAM"/>
    <property type="match status" value="1"/>
</dbReference>
<comment type="cofactor">
    <cofactor evidence="8">
        <name>[4Fe-4S] cluster</name>
        <dbReference type="ChEBI" id="CHEBI:49883"/>
    </cofactor>
    <text evidence="8">Binds 2 [4Fe-4S] clusters per subunit. One cluster is coordinated with 3 cysteines and an exchangeable S-adenosyl-L-methionine.</text>
</comment>
<organism evidence="12">
    <name type="scientific">Salmonella enterica subsp. enterica serovar London</name>
    <dbReference type="NCBI Taxonomy" id="149390"/>
    <lineage>
        <taxon>Bacteria</taxon>
        <taxon>Pseudomonadati</taxon>
        <taxon>Pseudomonadota</taxon>
        <taxon>Gammaproteobacteria</taxon>
        <taxon>Enterobacterales</taxon>
        <taxon>Enterobacteriaceae</taxon>
        <taxon>Salmonella</taxon>
    </lineage>
</organism>
<comment type="catalytic activity">
    <reaction evidence="7 8">
        <text>[[Fe-S] cluster scaffold protein carrying a second [4Fe-4S](2+) cluster] + N(6)-octanoyl-L-lysyl-[protein] + 2 oxidized [2Fe-2S]-[ferredoxin] + 2 S-adenosyl-L-methionine + 4 H(+) = [[Fe-S] cluster scaffold protein] + N(6)-[(R)-dihydrolipoyl]-L-lysyl-[protein] + 4 Fe(3+) + 2 hydrogen sulfide + 2 5'-deoxyadenosine + 2 L-methionine + 2 reduced [2Fe-2S]-[ferredoxin]</text>
        <dbReference type="Rhea" id="RHEA:16585"/>
        <dbReference type="Rhea" id="RHEA-COMP:9928"/>
        <dbReference type="Rhea" id="RHEA-COMP:10000"/>
        <dbReference type="Rhea" id="RHEA-COMP:10001"/>
        <dbReference type="Rhea" id="RHEA-COMP:10475"/>
        <dbReference type="Rhea" id="RHEA-COMP:14568"/>
        <dbReference type="Rhea" id="RHEA-COMP:14569"/>
        <dbReference type="ChEBI" id="CHEBI:15378"/>
        <dbReference type="ChEBI" id="CHEBI:17319"/>
        <dbReference type="ChEBI" id="CHEBI:29034"/>
        <dbReference type="ChEBI" id="CHEBI:29919"/>
        <dbReference type="ChEBI" id="CHEBI:33722"/>
        <dbReference type="ChEBI" id="CHEBI:33737"/>
        <dbReference type="ChEBI" id="CHEBI:33738"/>
        <dbReference type="ChEBI" id="CHEBI:57844"/>
        <dbReference type="ChEBI" id="CHEBI:59789"/>
        <dbReference type="ChEBI" id="CHEBI:78809"/>
        <dbReference type="ChEBI" id="CHEBI:83100"/>
        <dbReference type="EC" id="2.8.1.8"/>
    </reaction>
</comment>
<evidence type="ECO:0000256" key="7">
    <source>
        <dbReference type="ARBA" id="ARBA00047326"/>
    </source>
</evidence>
<keyword evidence="4 8" id="KW-0479">Metal-binding</keyword>
<feature type="binding site" evidence="8">
    <location>
        <position position="90"/>
    </location>
    <ligand>
        <name>[4Fe-4S] cluster</name>
        <dbReference type="ChEBI" id="CHEBI:49883"/>
        <label>2</label>
        <note>4Fe-4S-S-AdoMet</note>
    </ligand>
</feature>
<comment type="subcellular location">
    <subcellularLocation>
        <location evidence="8">Cytoplasm</location>
    </subcellularLocation>
</comment>
<feature type="binding site" evidence="8">
    <location>
        <position position="300"/>
    </location>
    <ligand>
        <name>[4Fe-4S] cluster</name>
        <dbReference type="ChEBI" id="CHEBI:49883"/>
        <label>1</label>
    </ligand>
</feature>
<dbReference type="Gene3D" id="3.20.20.70">
    <property type="entry name" value="Aldolase class I"/>
    <property type="match status" value="1"/>
</dbReference>
<protein>
    <recommendedName>
        <fullName evidence="8">Lipoyl synthase</fullName>
        <ecNumber evidence="8">2.8.1.8</ecNumber>
    </recommendedName>
    <alternativeName>
        <fullName evidence="8">Lip-syn</fullName>
        <shortName evidence="8">LS</shortName>
    </alternativeName>
    <alternativeName>
        <fullName evidence="8">Lipoate synthase</fullName>
    </alternativeName>
    <alternativeName>
        <fullName evidence="8">Lipoic acid synthase</fullName>
    </alternativeName>
    <alternativeName>
        <fullName evidence="8">Sulfur insertion protein LipA</fullName>
    </alternativeName>
</protein>
<dbReference type="SMART" id="SM00729">
    <property type="entry name" value="Elp3"/>
    <property type="match status" value="1"/>
</dbReference>
<comment type="pathway">
    <text evidence="8">Protein modification; protein lipoylation via endogenous pathway; protein N(6)-(lipoyl)lysine from octanoyl-[acyl-carrier-protein]: step 2/2.</text>
</comment>
<evidence type="ECO:0000256" key="3">
    <source>
        <dbReference type="ARBA" id="ARBA00022691"/>
    </source>
</evidence>
<feature type="binding site" evidence="8">
    <location>
        <position position="65"/>
    </location>
    <ligand>
        <name>[4Fe-4S] cluster</name>
        <dbReference type="ChEBI" id="CHEBI:49883"/>
        <label>1</label>
    </ligand>
</feature>
<dbReference type="EC" id="2.8.1.8" evidence="8"/>
<dbReference type="NCBIfam" id="TIGR00510">
    <property type="entry name" value="lipA"/>
    <property type="match status" value="1"/>
</dbReference>
<dbReference type="NCBIfam" id="NF009544">
    <property type="entry name" value="PRK12928.1"/>
    <property type="match status" value="1"/>
</dbReference>
<evidence type="ECO:0000256" key="2">
    <source>
        <dbReference type="ARBA" id="ARBA00022679"/>
    </source>
</evidence>
<dbReference type="InterPro" id="IPR007197">
    <property type="entry name" value="rSAM"/>
</dbReference>
<keyword evidence="3 8" id="KW-0949">S-adenosyl-L-methionine</keyword>
<keyword evidence="1 8" id="KW-0004">4Fe-4S</keyword>
<dbReference type="CDD" id="cd01335">
    <property type="entry name" value="Radical_SAM"/>
    <property type="match status" value="1"/>
</dbReference>
<dbReference type="EMBL" id="AAHRBT010000028">
    <property type="protein sequence ID" value="EBZ4207852.1"/>
    <property type="molecule type" value="Genomic_DNA"/>
</dbReference>
<dbReference type="GO" id="GO:0005737">
    <property type="term" value="C:cytoplasm"/>
    <property type="evidence" value="ECO:0007669"/>
    <property type="project" value="UniProtKB-SubCell"/>
</dbReference>
<dbReference type="HAMAP" id="MF_00206">
    <property type="entry name" value="Lipoyl_synth"/>
    <property type="match status" value="1"/>
</dbReference>
<sequence length="309" mass="34874">MLRHRIKKHKNKTIFPPENQVKTAHIIKKPDWIKVRLVSDTSNIRRVQSTLDNNGLHSVCEEGTCPNRAECFNGGTAAFMLLGAICTRRCPFCDVPHGRPLPPDINEPRKLVKAIDELKLKYVVLTSVCRDDLHDGGAKHFSDCISFIRNHTQGVRIEILTPDFRGCMAQALDILGRTPPDVFNHNLENVPRIYKTLRPGADYKRSLDLLAAFKKMHPEIPTKSGLMIGLGESRTEIINVMQELHDHGVTMLTLGQYLQPGPYHLPVQRYATPAEFEELRLIACEIGFTHAACGPLVRSSYHAEQQFND</sequence>
<dbReference type="PIRSF" id="PIRSF005963">
    <property type="entry name" value="Lipoyl_synth"/>
    <property type="match status" value="1"/>
</dbReference>
<accession>A0A5I3EM05</accession>
<dbReference type="Pfam" id="PF04055">
    <property type="entry name" value="Radical_SAM"/>
    <property type="match status" value="1"/>
</dbReference>
<dbReference type="EMBL" id="AAHISR010000039">
    <property type="protein sequence ID" value="EBW5674042.1"/>
    <property type="molecule type" value="Genomic_DNA"/>
</dbReference>
<dbReference type="UniPathway" id="UPA00538">
    <property type="reaction ID" value="UER00593"/>
</dbReference>
<dbReference type="NCBIfam" id="NF004019">
    <property type="entry name" value="PRK05481.1"/>
    <property type="match status" value="1"/>
</dbReference>
<comment type="function">
    <text evidence="8">Catalyzes the radical-mediated insertion of two sulfur atoms into the C-6 and C-8 positions of the octanoyl moiety bound to the lipoyl domains of lipoate-dependent enzymes, thereby converting the octanoylated domains into lipoylated derivatives.</text>
</comment>
<feature type="binding site" evidence="8">
    <location>
        <position position="60"/>
    </location>
    <ligand>
        <name>[4Fe-4S] cluster</name>
        <dbReference type="ChEBI" id="CHEBI:49883"/>
        <label>1</label>
    </ligand>
</feature>
<feature type="binding site" evidence="8">
    <location>
        <position position="86"/>
    </location>
    <ligand>
        <name>[4Fe-4S] cluster</name>
        <dbReference type="ChEBI" id="CHEBI:49883"/>
        <label>2</label>
        <note>4Fe-4S-S-AdoMet</note>
    </ligand>
</feature>
<dbReference type="InterPro" id="IPR013785">
    <property type="entry name" value="Aldolase_TIM"/>
</dbReference>
<dbReference type="InterPro" id="IPR003698">
    <property type="entry name" value="Lipoyl_synth"/>
</dbReference>